<protein>
    <submittedName>
        <fullName evidence="1">Uncharacterized protein</fullName>
    </submittedName>
</protein>
<dbReference type="AlphaFoldDB" id="A0A4Y2PPB5"/>
<organism evidence="1 2">
    <name type="scientific">Araneus ventricosus</name>
    <name type="common">Orbweaver spider</name>
    <name type="synonym">Epeira ventricosa</name>
    <dbReference type="NCBI Taxonomy" id="182803"/>
    <lineage>
        <taxon>Eukaryota</taxon>
        <taxon>Metazoa</taxon>
        <taxon>Ecdysozoa</taxon>
        <taxon>Arthropoda</taxon>
        <taxon>Chelicerata</taxon>
        <taxon>Arachnida</taxon>
        <taxon>Araneae</taxon>
        <taxon>Araneomorphae</taxon>
        <taxon>Entelegynae</taxon>
        <taxon>Araneoidea</taxon>
        <taxon>Araneidae</taxon>
        <taxon>Araneus</taxon>
    </lineage>
</organism>
<gene>
    <name evidence="1" type="ORF">AVEN_198831_1</name>
</gene>
<keyword evidence="2" id="KW-1185">Reference proteome</keyword>
<evidence type="ECO:0000313" key="2">
    <source>
        <dbReference type="Proteomes" id="UP000499080"/>
    </source>
</evidence>
<comment type="caution">
    <text evidence="1">The sequence shown here is derived from an EMBL/GenBank/DDBJ whole genome shotgun (WGS) entry which is preliminary data.</text>
</comment>
<proteinExistence type="predicted"/>
<dbReference type="Proteomes" id="UP000499080">
    <property type="component" value="Unassembled WGS sequence"/>
</dbReference>
<evidence type="ECO:0000313" key="1">
    <source>
        <dbReference type="EMBL" id="GBN52989.1"/>
    </source>
</evidence>
<dbReference type="EMBL" id="BGPR01011795">
    <property type="protein sequence ID" value="GBN52989.1"/>
    <property type="molecule type" value="Genomic_DNA"/>
</dbReference>
<reference evidence="1 2" key="1">
    <citation type="journal article" date="2019" name="Sci. Rep.">
        <title>Orb-weaving spider Araneus ventricosus genome elucidates the spidroin gene catalogue.</title>
        <authorList>
            <person name="Kono N."/>
            <person name="Nakamura H."/>
            <person name="Ohtoshi R."/>
            <person name="Moran D.A.P."/>
            <person name="Shinohara A."/>
            <person name="Yoshida Y."/>
            <person name="Fujiwara M."/>
            <person name="Mori M."/>
            <person name="Tomita M."/>
            <person name="Arakawa K."/>
        </authorList>
    </citation>
    <scope>NUCLEOTIDE SEQUENCE [LARGE SCALE GENOMIC DNA]</scope>
</reference>
<dbReference type="OrthoDB" id="10050977at2759"/>
<sequence length="106" mass="11870">MVCLDAKTRWKSLLALPGRFLEIKSECSKALIDVKEQKILDNVEFETLIAVVAGLKPVKIGLEKLCSRNATLLTAEVFAFIIEELNQQNSEFSKNMKCSLNSLPKN</sequence>
<accession>A0A4Y2PPB5</accession>
<name>A0A4Y2PPB5_ARAVE</name>